<keyword evidence="2" id="KW-0479">Metal-binding</keyword>
<comment type="similarity">
    <text evidence="1">Belongs to the Gfa family.</text>
</comment>
<proteinExistence type="inferred from homology"/>
<name>F5Z891_ALTNA</name>
<dbReference type="PROSITE" id="PS51891">
    <property type="entry name" value="CENP_V_GFA"/>
    <property type="match status" value="1"/>
</dbReference>
<dbReference type="Proteomes" id="UP000000683">
    <property type="component" value="Chromosome"/>
</dbReference>
<dbReference type="AlphaFoldDB" id="F5Z891"/>
<accession>F5Z891</accession>
<dbReference type="InterPro" id="IPR006913">
    <property type="entry name" value="CENP-V/GFA"/>
</dbReference>
<dbReference type="InterPro" id="IPR052355">
    <property type="entry name" value="CENP-V-like"/>
</dbReference>
<dbReference type="PANTHER" id="PTHR28620:SF1">
    <property type="entry name" value="CENP-V_GFA DOMAIN-CONTAINING PROTEIN"/>
    <property type="match status" value="1"/>
</dbReference>
<evidence type="ECO:0000256" key="2">
    <source>
        <dbReference type="ARBA" id="ARBA00022723"/>
    </source>
</evidence>
<dbReference type="eggNOG" id="COG3791">
    <property type="taxonomic scope" value="Bacteria"/>
</dbReference>
<dbReference type="HOGENOM" id="CLU_1522101_0_0_6"/>
<dbReference type="InterPro" id="IPR011057">
    <property type="entry name" value="Mss4-like_sf"/>
</dbReference>
<evidence type="ECO:0000259" key="4">
    <source>
        <dbReference type="PROSITE" id="PS51891"/>
    </source>
</evidence>
<protein>
    <recommendedName>
        <fullName evidence="4">CENP-V/GFA domain-containing protein</fullName>
    </recommendedName>
</protein>
<dbReference type="KEGG" id="alt:ambt_08790"/>
<evidence type="ECO:0000256" key="1">
    <source>
        <dbReference type="ARBA" id="ARBA00005495"/>
    </source>
</evidence>
<feature type="domain" description="CENP-V/GFA" evidence="4">
    <location>
        <begin position="59"/>
        <end position="172"/>
    </location>
</feature>
<dbReference type="EMBL" id="CP002339">
    <property type="protein sequence ID" value="AEF03284.1"/>
    <property type="molecule type" value="Genomic_DNA"/>
</dbReference>
<dbReference type="GO" id="GO:0046872">
    <property type="term" value="F:metal ion binding"/>
    <property type="evidence" value="ECO:0007669"/>
    <property type="project" value="UniProtKB-KW"/>
</dbReference>
<keyword evidence="3" id="KW-0862">Zinc</keyword>
<dbReference type="Gene3D" id="2.170.150.70">
    <property type="match status" value="1"/>
</dbReference>
<organism evidence="5 6">
    <name type="scientific">Alteromonas naphthalenivorans</name>
    <dbReference type="NCBI Taxonomy" id="715451"/>
    <lineage>
        <taxon>Bacteria</taxon>
        <taxon>Pseudomonadati</taxon>
        <taxon>Pseudomonadota</taxon>
        <taxon>Gammaproteobacteria</taxon>
        <taxon>Alteromonadales</taxon>
        <taxon>Alteromonadaceae</taxon>
        <taxon>Alteromonas/Salinimonas group</taxon>
        <taxon>Alteromonas</taxon>
    </lineage>
</organism>
<keyword evidence="6" id="KW-1185">Reference proteome</keyword>
<dbReference type="PANTHER" id="PTHR28620">
    <property type="entry name" value="CENTROMERE PROTEIN V"/>
    <property type="match status" value="1"/>
</dbReference>
<evidence type="ECO:0000313" key="6">
    <source>
        <dbReference type="Proteomes" id="UP000000683"/>
    </source>
</evidence>
<evidence type="ECO:0000313" key="5">
    <source>
        <dbReference type="EMBL" id="AEF03284.1"/>
    </source>
</evidence>
<evidence type="ECO:0000256" key="3">
    <source>
        <dbReference type="ARBA" id="ARBA00022833"/>
    </source>
</evidence>
<dbReference type="SUPFAM" id="SSF51316">
    <property type="entry name" value="Mss4-like"/>
    <property type="match status" value="1"/>
</dbReference>
<gene>
    <name evidence="5" type="ordered locus">ambt_08790</name>
</gene>
<dbReference type="GO" id="GO:0016846">
    <property type="term" value="F:carbon-sulfur lyase activity"/>
    <property type="evidence" value="ECO:0007669"/>
    <property type="project" value="InterPro"/>
</dbReference>
<reference evidence="5 6" key="1">
    <citation type="journal article" date="2011" name="J. Bacteriol.">
        <title>Complete genome sequence of the polycyclic aromatic hydrocarbon-degrading bacterium Alteromonas sp. strain SN2.</title>
        <authorList>
            <person name="Jin H.M."/>
            <person name="Jeong H."/>
            <person name="Moon E.J."/>
            <person name="Math R.K."/>
            <person name="Lee K."/>
            <person name="Kim H.J."/>
            <person name="Jeon C.O."/>
            <person name="Oh T.K."/>
            <person name="Kim J.F."/>
        </authorList>
    </citation>
    <scope>NUCLEOTIDE SEQUENCE [LARGE SCALE GENOMIC DNA]</scope>
    <source>
        <strain evidence="6">JCM 17741 / KACC 18427 / KCTC 11700BP / SN2</strain>
    </source>
</reference>
<sequence>MLASTVFKKIKGTGSAYNKALKTTPFGRSDAFTRGGFAIMPHATAPLSLMLSVQGGNMIEAKCHCGNIVITADKRLDSITSCNCSMCFRVGALWAYYTADQVEIKTTSNTTVYLWGNKLRSYHSCSLCGCTTHYTQIRDDGTNRVAINIRMANPELFKSVNVRHFDGADTFKYVQQ</sequence>